<dbReference type="Gene3D" id="1.10.290.10">
    <property type="entry name" value="Topoisomerase I, domain 4"/>
    <property type="match status" value="1"/>
</dbReference>
<dbReference type="Gene3D" id="3.40.50.140">
    <property type="match status" value="1"/>
</dbReference>
<evidence type="ECO:0000256" key="6">
    <source>
        <dbReference type="ARBA" id="ARBA00023125"/>
    </source>
</evidence>
<dbReference type="InterPro" id="IPR023406">
    <property type="entry name" value="Topo_IA_AS"/>
</dbReference>
<evidence type="ECO:0000256" key="1">
    <source>
        <dbReference type="ARBA" id="ARBA00000213"/>
    </source>
</evidence>
<feature type="compositionally biased region" description="Polar residues" evidence="10">
    <location>
        <begin position="963"/>
        <end position="974"/>
    </location>
</feature>
<name>A0A9P6LCI8_9AGAM</name>
<feature type="domain" description="Topo IA-type catalytic" evidence="13">
    <location>
        <begin position="162"/>
        <end position="592"/>
    </location>
</feature>
<evidence type="ECO:0000313" key="15">
    <source>
        <dbReference type="Proteomes" id="UP000736335"/>
    </source>
</evidence>
<dbReference type="CDD" id="cd00186">
    <property type="entry name" value="TOP1Ac"/>
    <property type="match status" value="1"/>
</dbReference>
<comment type="similarity">
    <text evidence="2 9">Belongs to the type IA topoisomerase family.</text>
</comment>
<feature type="region of interest" description="Disordered" evidence="10">
    <location>
        <begin position="608"/>
        <end position="779"/>
    </location>
</feature>
<dbReference type="PROSITE" id="PS00396">
    <property type="entry name" value="TOPO_IA_1"/>
    <property type="match status" value="1"/>
</dbReference>
<dbReference type="InterPro" id="IPR034144">
    <property type="entry name" value="TOPRIM_TopoIII"/>
</dbReference>
<dbReference type="PRINTS" id="PR00417">
    <property type="entry name" value="PRTPISMRASEI"/>
</dbReference>
<dbReference type="FunFam" id="3.40.50.140:FF:000005">
    <property type="entry name" value="DNA topoisomerase"/>
    <property type="match status" value="1"/>
</dbReference>
<dbReference type="AlphaFoldDB" id="A0A9P6LCI8"/>
<dbReference type="InterPro" id="IPR013825">
    <property type="entry name" value="Topo_IA_cen_sub2"/>
</dbReference>
<feature type="region of interest" description="Disordered" evidence="10">
    <location>
        <begin position="956"/>
        <end position="1009"/>
    </location>
</feature>
<dbReference type="PROSITE" id="PS50880">
    <property type="entry name" value="TOPRIM"/>
    <property type="match status" value="1"/>
</dbReference>
<keyword evidence="7 9" id="KW-0413">Isomerase</keyword>
<keyword evidence="8" id="KW-0863">Zinc-finger</keyword>
<feature type="compositionally biased region" description="Gly residues" evidence="10">
    <location>
        <begin position="621"/>
        <end position="630"/>
    </location>
</feature>
<evidence type="ECO:0000313" key="14">
    <source>
        <dbReference type="EMBL" id="KAF9792541.1"/>
    </source>
</evidence>
<dbReference type="PROSITE" id="PS52039">
    <property type="entry name" value="TOPO_IA_2"/>
    <property type="match status" value="1"/>
</dbReference>
<keyword evidence="8" id="KW-0479">Metal-binding</keyword>
<feature type="compositionally biased region" description="Low complexity" evidence="10">
    <location>
        <begin position="753"/>
        <end position="779"/>
    </location>
</feature>
<feature type="domain" description="CCHC-type" evidence="11">
    <location>
        <begin position="942"/>
        <end position="957"/>
    </location>
</feature>
<evidence type="ECO:0000256" key="3">
    <source>
        <dbReference type="ARBA" id="ARBA00012891"/>
    </source>
</evidence>
<evidence type="ECO:0000256" key="8">
    <source>
        <dbReference type="PROSITE-ProRule" id="PRU00047"/>
    </source>
</evidence>
<dbReference type="InterPro" id="IPR003601">
    <property type="entry name" value="Topo_IA_2"/>
</dbReference>
<dbReference type="OrthoDB" id="430051at2759"/>
<dbReference type="EMBL" id="WIUZ02000001">
    <property type="protein sequence ID" value="KAF9792541.1"/>
    <property type="molecule type" value="Genomic_DNA"/>
</dbReference>
<accession>A0A9P6LCI8</accession>
<dbReference type="Proteomes" id="UP000736335">
    <property type="component" value="Unassembled WGS sequence"/>
</dbReference>
<dbReference type="SMART" id="SM00493">
    <property type="entry name" value="TOPRIM"/>
    <property type="match status" value="1"/>
</dbReference>
<dbReference type="InterPro" id="IPR013824">
    <property type="entry name" value="Topo_IA_cen_sub1"/>
</dbReference>
<dbReference type="SUPFAM" id="SSF57756">
    <property type="entry name" value="Retrovirus zinc finger-like domains"/>
    <property type="match status" value="1"/>
</dbReference>
<dbReference type="Gene3D" id="2.70.20.10">
    <property type="entry name" value="Topoisomerase I, domain 3"/>
    <property type="match status" value="1"/>
</dbReference>
<feature type="compositionally biased region" description="Basic residues" evidence="10">
    <location>
        <begin position="673"/>
        <end position="683"/>
    </location>
</feature>
<organism evidence="14 15">
    <name type="scientific">Thelephora terrestris</name>
    <dbReference type="NCBI Taxonomy" id="56493"/>
    <lineage>
        <taxon>Eukaryota</taxon>
        <taxon>Fungi</taxon>
        <taxon>Dikarya</taxon>
        <taxon>Basidiomycota</taxon>
        <taxon>Agaricomycotina</taxon>
        <taxon>Agaricomycetes</taxon>
        <taxon>Thelephorales</taxon>
        <taxon>Thelephoraceae</taxon>
        <taxon>Thelephora</taxon>
    </lineage>
</organism>
<feature type="domain" description="CCHC-type" evidence="11">
    <location>
        <begin position="905"/>
        <end position="920"/>
    </location>
</feature>
<evidence type="ECO:0000256" key="4">
    <source>
        <dbReference type="ARBA" id="ARBA00022664"/>
    </source>
</evidence>
<dbReference type="InterPro" id="IPR036875">
    <property type="entry name" value="Znf_CCHC_sf"/>
</dbReference>
<dbReference type="InterPro" id="IPR001878">
    <property type="entry name" value="Znf_CCHC"/>
</dbReference>
<dbReference type="InterPro" id="IPR003602">
    <property type="entry name" value="Topo_IA_DNA-bd_dom"/>
</dbReference>
<dbReference type="EC" id="5.6.2.1" evidence="3 9"/>
<dbReference type="GO" id="GO:0006310">
    <property type="term" value="P:DNA recombination"/>
    <property type="evidence" value="ECO:0007669"/>
    <property type="project" value="TreeGrafter"/>
</dbReference>
<comment type="caution">
    <text evidence="14">The sequence shown here is derived from an EMBL/GenBank/DDBJ whole genome shotgun (WGS) entry which is preliminary data.</text>
</comment>
<feature type="domain" description="Toprim" evidence="12">
    <location>
        <begin position="2"/>
        <end position="144"/>
    </location>
</feature>
<proteinExistence type="inferred from homology"/>
<reference evidence="14" key="2">
    <citation type="submission" date="2020-11" db="EMBL/GenBank/DDBJ databases">
        <authorList>
            <consortium name="DOE Joint Genome Institute"/>
            <person name="Kuo A."/>
            <person name="Miyauchi S."/>
            <person name="Kiss E."/>
            <person name="Drula E."/>
            <person name="Kohler A."/>
            <person name="Sanchez-Garcia M."/>
            <person name="Andreopoulos B."/>
            <person name="Barry K.W."/>
            <person name="Bonito G."/>
            <person name="Buee M."/>
            <person name="Carver A."/>
            <person name="Chen C."/>
            <person name="Cichocki N."/>
            <person name="Clum A."/>
            <person name="Culley D."/>
            <person name="Crous P.W."/>
            <person name="Fauchery L."/>
            <person name="Girlanda M."/>
            <person name="Hayes R."/>
            <person name="Keri Z."/>
            <person name="Labutti K."/>
            <person name="Lipzen A."/>
            <person name="Lombard V."/>
            <person name="Magnuson J."/>
            <person name="Maillard F."/>
            <person name="Morin E."/>
            <person name="Murat C."/>
            <person name="Nolan M."/>
            <person name="Ohm R."/>
            <person name="Pangilinan J."/>
            <person name="Pereira M."/>
            <person name="Perotto S."/>
            <person name="Peter M."/>
            <person name="Riley R."/>
            <person name="Sitrit Y."/>
            <person name="Stielow B."/>
            <person name="Szollosi G."/>
            <person name="Zifcakova L."/>
            <person name="Stursova M."/>
            <person name="Spatafora J.W."/>
            <person name="Tedersoo L."/>
            <person name="Vaario L.-M."/>
            <person name="Yamada A."/>
            <person name="Yan M."/>
            <person name="Wang P."/>
            <person name="Xu J."/>
            <person name="Bruns T."/>
            <person name="Baldrian P."/>
            <person name="Vilgalys R."/>
            <person name="Henrissat B."/>
            <person name="Grigoriev I.V."/>
            <person name="Hibbett D."/>
            <person name="Nagy L.G."/>
            <person name="Martin F.M."/>
        </authorList>
    </citation>
    <scope>NUCLEOTIDE SEQUENCE</scope>
    <source>
        <strain evidence="14">UH-Tt-Lm1</strain>
    </source>
</reference>
<keyword evidence="6 9" id="KW-0238">DNA-binding</keyword>
<dbReference type="FunFam" id="1.10.290.10:FF:000001">
    <property type="entry name" value="DNA topoisomerase"/>
    <property type="match status" value="1"/>
</dbReference>
<comment type="function">
    <text evidence="9">Introduces a single-strand break via transesterification at a target site in duplex DNA. Releases the supercoiling and torsional tension of DNA introduced during the DNA replication and transcription by transiently cleaving and rejoining one strand of the DNA duplex. The scissile phosphodiester is attacked by the catalytic tyrosine of the enzyme, resulting in the formation of a DNA-(5'-phosphotyrosyl)-enzyme intermediate and the expulsion of a 3'-OH DNA strand.</text>
</comment>
<keyword evidence="4" id="KW-0507">mRNA processing</keyword>
<evidence type="ECO:0000256" key="7">
    <source>
        <dbReference type="ARBA" id="ARBA00023235"/>
    </source>
</evidence>
<evidence type="ECO:0000256" key="9">
    <source>
        <dbReference type="RuleBase" id="RU362092"/>
    </source>
</evidence>
<dbReference type="GO" id="GO:0031422">
    <property type="term" value="C:RecQ family helicase-topoisomerase III complex"/>
    <property type="evidence" value="ECO:0007669"/>
    <property type="project" value="TreeGrafter"/>
</dbReference>
<keyword evidence="8" id="KW-0862">Zinc</keyword>
<evidence type="ECO:0000259" key="11">
    <source>
        <dbReference type="PROSITE" id="PS50158"/>
    </source>
</evidence>
<evidence type="ECO:0000259" key="13">
    <source>
        <dbReference type="PROSITE" id="PS52039"/>
    </source>
</evidence>
<reference evidence="14" key="1">
    <citation type="journal article" date="2020" name="Nat. Commun.">
        <title>Large-scale genome sequencing of mycorrhizal fungi provides insights into the early evolution of symbiotic traits.</title>
        <authorList>
            <person name="Miyauchi S."/>
            <person name="Kiss E."/>
            <person name="Kuo A."/>
            <person name="Drula E."/>
            <person name="Kohler A."/>
            <person name="Sanchez-Garcia M."/>
            <person name="Morin E."/>
            <person name="Andreopoulos B."/>
            <person name="Barry K.W."/>
            <person name="Bonito G."/>
            <person name="Buee M."/>
            <person name="Carver A."/>
            <person name="Chen C."/>
            <person name="Cichocki N."/>
            <person name="Clum A."/>
            <person name="Culley D."/>
            <person name="Crous P.W."/>
            <person name="Fauchery L."/>
            <person name="Girlanda M."/>
            <person name="Hayes R.D."/>
            <person name="Keri Z."/>
            <person name="LaButti K."/>
            <person name="Lipzen A."/>
            <person name="Lombard V."/>
            <person name="Magnuson J."/>
            <person name="Maillard F."/>
            <person name="Murat C."/>
            <person name="Nolan M."/>
            <person name="Ohm R.A."/>
            <person name="Pangilinan J."/>
            <person name="Pereira M.F."/>
            <person name="Perotto S."/>
            <person name="Peter M."/>
            <person name="Pfister S."/>
            <person name="Riley R."/>
            <person name="Sitrit Y."/>
            <person name="Stielow J.B."/>
            <person name="Szollosi G."/>
            <person name="Zifcakova L."/>
            <person name="Stursova M."/>
            <person name="Spatafora J.W."/>
            <person name="Tedersoo L."/>
            <person name="Vaario L.M."/>
            <person name="Yamada A."/>
            <person name="Yan M."/>
            <person name="Wang P."/>
            <person name="Xu J."/>
            <person name="Bruns T."/>
            <person name="Baldrian P."/>
            <person name="Vilgalys R."/>
            <person name="Dunand C."/>
            <person name="Henrissat B."/>
            <person name="Grigoriev I.V."/>
            <person name="Hibbett D."/>
            <person name="Nagy L.G."/>
            <person name="Martin F.M."/>
        </authorList>
    </citation>
    <scope>NUCLEOTIDE SEQUENCE</scope>
    <source>
        <strain evidence="14">UH-Tt-Lm1</strain>
    </source>
</reference>
<dbReference type="GO" id="GO:0006281">
    <property type="term" value="P:DNA repair"/>
    <property type="evidence" value="ECO:0007669"/>
    <property type="project" value="TreeGrafter"/>
</dbReference>
<keyword evidence="15" id="KW-1185">Reference proteome</keyword>
<gene>
    <name evidence="14" type="ORF">BJ322DRAFT_1207131</name>
</gene>
<dbReference type="GO" id="GO:0003677">
    <property type="term" value="F:DNA binding"/>
    <property type="evidence" value="ECO:0007669"/>
    <property type="project" value="UniProtKB-KW"/>
</dbReference>
<dbReference type="GO" id="GO:0005634">
    <property type="term" value="C:nucleus"/>
    <property type="evidence" value="ECO:0007669"/>
    <property type="project" value="TreeGrafter"/>
</dbReference>
<feature type="compositionally biased region" description="Gly residues" evidence="10">
    <location>
        <begin position="638"/>
        <end position="655"/>
    </location>
</feature>
<evidence type="ECO:0000259" key="12">
    <source>
        <dbReference type="PROSITE" id="PS50880"/>
    </source>
</evidence>
<dbReference type="GO" id="GO:0006397">
    <property type="term" value="P:mRNA processing"/>
    <property type="evidence" value="ECO:0007669"/>
    <property type="project" value="UniProtKB-KW"/>
</dbReference>
<dbReference type="InterPro" id="IPR023405">
    <property type="entry name" value="Topo_IA_core_domain"/>
</dbReference>
<evidence type="ECO:0000256" key="5">
    <source>
        <dbReference type="ARBA" id="ARBA00023029"/>
    </source>
</evidence>
<dbReference type="InterPro" id="IPR013826">
    <property type="entry name" value="Topo_IA_cen_sub3"/>
</dbReference>
<dbReference type="Pfam" id="PF00098">
    <property type="entry name" value="zf-CCHC"/>
    <property type="match status" value="2"/>
</dbReference>
<dbReference type="Pfam" id="PF01131">
    <property type="entry name" value="Topoisom_bac"/>
    <property type="match status" value="1"/>
</dbReference>
<protein>
    <recommendedName>
        <fullName evidence="3 9">DNA topoisomerase</fullName>
        <ecNumber evidence="3 9">5.6.2.1</ecNumber>
    </recommendedName>
</protein>
<dbReference type="Gene3D" id="4.10.60.10">
    <property type="entry name" value="Zinc finger, CCHC-type"/>
    <property type="match status" value="2"/>
</dbReference>
<dbReference type="InterPro" id="IPR013497">
    <property type="entry name" value="Topo_IA_cen"/>
</dbReference>
<dbReference type="InterPro" id="IPR000380">
    <property type="entry name" value="Topo_IA"/>
</dbReference>
<dbReference type="PANTHER" id="PTHR11390:SF21">
    <property type="entry name" value="DNA TOPOISOMERASE 3-ALPHA"/>
    <property type="match status" value="1"/>
</dbReference>
<comment type="catalytic activity">
    <reaction evidence="1 9">
        <text>ATP-independent breakage of single-stranded DNA, followed by passage and rejoining.</text>
        <dbReference type="EC" id="5.6.2.1"/>
    </reaction>
</comment>
<dbReference type="SMART" id="SM00436">
    <property type="entry name" value="TOP1Bc"/>
    <property type="match status" value="1"/>
</dbReference>
<dbReference type="Pfam" id="PF01751">
    <property type="entry name" value="Toprim"/>
    <property type="match status" value="1"/>
</dbReference>
<feature type="compositionally biased region" description="Acidic residues" evidence="10">
    <location>
        <begin position="707"/>
        <end position="719"/>
    </location>
</feature>
<dbReference type="Gene3D" id="1.10.460.10">
    <property type="entry name" value="Topoisomerase I, domain 2"/>
    <property type="match status" value="1"/>
</dbReference>
<dbReference type="InterPro" id="IPR006171">
    <property type="entry name" value="TOPRIM_dom"/>
</dbReference>
<dbReference type="GO" id="GO:0006265">
    <property type="term" value="P:DNA topological change"/>
    <property type="evidence" value="ECO:0007669"/>
    <property type="project" value="InterPro"/>
</dbReference>
<dbReference type="SMART" id="SM00437">
    <property type="entry name" value="TOP1Ac"/>
    <property type="match status" value="1"/>
</dbReference>
<dbReference type="SUPFAM" id="SSF56712">
    <property type="entry name" value="Prokaryotic type I DNA topoisomerase"/>
    <property type="match status" value="1"/>
</dbReference>
<evidence type="ECO:0000256" key="10">
    <source>
        <dbReference type="SAM" id="MobiDB-lite"/>
    </source>
</evidence>
<dbReference type="CDD" id="cd03362">
    <property type="entry name" value="TOPRIM_TopoIA_TopoIII"/>
    <property type="match status" value="1"/>
</dbReference>
<dbReference type="PROSITE" id="PS50158">
    <property type="entry name" value="ZF_CCHC"/>
    <property type="match status" value="2"/>
</dbReference>
<dbReference type="SMART" id="SM00343">
    <property type="entry name" value="ZnF_C2HC"/>
    <property type="match status" value="2"/>
</dbReference>
<evidence type="ECO:0000256" key="2">
    <source>
        <dbReference type="ARBA" id="ARBA00009446"/>
    </source>
</evidence>
<dbReference type="GO" id="GO:0008270">
    <property type="term" value="F:zinc ion binding"/>
    <property type="evidence" value="ECO:0007669"/>
    <property type="project" value="UniProtKB-KW"/>
</dbReference>
<keyword evidence="5 9" id="KW-0799">Topoisomerase</keyword>
<dbReference type="PANTHER" id="PTHR11390">
    <property type="entry name" value="PROKARYOTIC DNA TOPOISOMERASE"/>
    <property type="match status" value="1"/>
</dbReference>
<dbReference type="GO" id="GO:0003917">
    <property type="term" value="F:DNA topoisomerase type I (single strand cut, ATP-independent) activity"/>
    <property type="evidence" value="ECO:0007669"/>
    <property type="project" value="UniProtKB-EC"/>
</dbReference>
<sequence>MRVLCVAEKPSISKSIAQILSGGQYTTRNTSSKFIKDYDFDYPQTRSQYTVTAVAGHLMNQDFGSMFKSWNGCDPFSLFDAPIEVTVAADKKDIEKNLQQEARRAQTLVIWTDCDREGEHIGYEIVTICKRANPRLVVKRARFSAIIAQQIHNAAQNPVELDMNQVQSVEARIALDLRIGAAFTRLQTLALQNRFGVLKENVVSYGPCQFPTLGFVVARFNQVQAFRPETFWYIYLAIKKREGSGPAKEVVFSWNRGHLFDQDVALLLYQCALARQRGVIVTKVTNKNTEKWKPLPLTTVELQKSGSRLLKLAPKKILDISEKLYQQGFLSYPRTETDKFDPQFNFMSLIEKQMADPAWGGFARDLHQGTFQRPRNGRNDDHAHPPIHPTAYAGNLAGDEKRVYEYITRRFLACCSKNALGYQTRVEVDYGGEEFHATGLIVLERNYLDVYPYDKWNDNELPNFVEGEEYEPSDVELRDGQTTKPNLLTEADLVSLMDKNGIGTDATIAQHIETIITREYVIERMEGKTKYLVPSSLGIGLIEGYDKIEFEKSLSKPQLRRETERNMVQVCEGAKSKGVMLEEAIVQYKDIFMRAKNGFNNVLASVQNRLEPPPGENNNNRGGGAGGGRGRGARGGRRGGGPEGGPGAGGRGGGGADDDDDDNPDGATGRGVGRGRGRGRGAGRGRGGAPPPPPPPPRPRLPTPPEDLLDEEFFFDDDPPPPPPPPHRRPEPPPKLKPASNSTKVAAPPNPPKIAAKPSSTTATTRAAARQQPPAPVPSSSAVPYCDCGYPALQTSLIFAGTVCKKWGCGNLGKCTFYQHFNDASPLPLIPQKRPSAEYNPAVKNVANKLCHCSNIAKIAETSTGRRFWGCPDEKCTFMEWVSTSLTEPSNYTTAIGRTREADVCFKCNQTGHWASDCPNAAGPSEPKRTKSSGSGGQTGACYRCGQEGHWANACPNPDGGMSKTNSRTASTSKRGAKTTRSTSGSSTRGGKGTKGKKTASKFAAADDW</sequence>
<feature type="compositionally biased region" description="Pro residues" evidence="10">
    <location>
        <begin position="689"/>
        <end position="705"/>
    </location>
</feature>